<dbReference type="GeneID" id="20638977"/>
<evidence type="ECO:0000256" key="7">
    <source>
        <dbReference type="ARBA" id="ARBA00023228"/>
    </source>
</evidence>
<evidence type="ECO:0000256" key="3">
    <source>
        <dbReference type="ARBA" id="ARBA00022448"/>
    </source>
</evidence>
<evidence type="ECO:0000256" key="8">
    <source>
        <dbReference type="ARBA" id="ARBA00044876"/>
    </source>
</evidence>
<evidence type="ECO:0000256" key="21">
    <source>
        <dbReference type="ARBA" id="ARBA00044985"/>
    </source>
</evidence>
<comment type="catalytic activity">
    <reaction evidence="19">
        <text>L-alanyl-L-lysine(out) = L-alanyl-L-lysine(in)</text>
        <dbReference type="Rhea" id="RHEA:79415"/>
        <dbReference type="ChEBI" id="CHEBI:192470"/>
    </reaction>
</comment>
<evidence type="ECO:0000256" key="4">
    <source>
        <dbReference type="ARBA" id="ARBA00022692"/>
    </source>
</evidence>
<evidence type="ECO:0000256" key="25">
    <source>
        <dbReference type="SAM" id="Phobius"/>
    </source>
</evidence>
<name>G4YZR5_PHYSP</name>
<comment type="catalytic activity">
    <reaction evidence="12">
        <text>L-lysyl-L-alpha-amino acid(out) = L-lysyl-L-alpha-amino acid(in)</text>
        <dbReference type="Rhea" id="RHEA:79387"/>
        <dbReference type="ChEBI" id="CHEBI:229965"/>
    </reaction>
</comment>
<evidence type="ECO:0000256" key="11">
    <source>
        <dbReference type="ARBA" id="ARBA00044884"/>
    </source>
</evidence>
<evidence type="ECO:0000313" key="26">
    <source>
        <dbReference type="EMBL" id="EGZ26290.1"/>
    </source>
</evidence>
<dbReference type="GO" id="GO:0022857">
    <property type="term" value="F:transmembrane transporter activity"/>
    <property type="evidence" value="ECO:0007669"/>
    <property type="project" value="InterPro"/>
</dbReference>
<comment type="catalytic activity">
    <reaction evidence="16">
        <text>L-lysyl-L-lysine(out) = L-lysyl-L-lysine(in)</text>
        <dbReference type="Rhea" id="RHEA:79403"/>
        <dbReference type="ChEBI" id="CHEBI:229956"/>
    </reaction>
</comment>
<dbReference type="PANTHER" id="PTHR23512:SF3">
    <property type="entry name" value="MAJOR FACILITATOR SUPERFAMILY DOMAIN-CONTAINING PROTEIN 1"/>
    <property type="match status" value="1"/>
</dbReference>
<dbReference type="PANTHER" id="PTHR23512">
    <property type="entry name" value="MAJOR FACILITATOR SUPERFAMILY DOMAIN-CONTAINING PROTEIN 1"/>
    <property type="match status" value="1"/>
</dbReference>
<comment type="similarity">
    <text evidence="2">Belongs to the major facilitator superfamily.</text>
</comment>
<evidence type="ECO:0000256" key="22">
    <source>
        <dbReference type="ARBA" id="ARBA00045018"/>
    </source>
</evidence>
<comment type="catalytic activity">
    <reaction evidence="8">
        <text>L-lysyl-L-alanine(out) = L-lysyl-L-alanine(in)</text>
        <dbReference type="Rhea" id="RHEA:79399"/>
        <dbReference type="ChEBI" id="CHEBI:229954"/>
    </reaction>
</comment>
<evidence type="ECO:0000256" key="1">
    <source>
        <dbReference type="ARBA" id="ARBA00004155"/>
    </source>
</evidence>
<accession>G4YZR5</accession>
<keyword evidence="4 25" id="KW-0812">Transmembrane</keyword>
<dbReference type="Proteomes" id="UP000002640">
    <property type="component" value="Unassembled WGS sequence"/>
</dbReference>
<comment type="catalytic activity">
    <reaction evidence="11">
        <text>L-alpha-aminoacyl-L-histidine(out) = L-alpha-aminoacyl-L-histidine(in)</text>
        <dbReference type="Rhea" id="RHEA:79375"/>
        <dbReference type="ChEBI" id="CHEBI:229967"/>
    </reaction>
</comment>
<keyword evidence="6 25" id="KW-0472">Membrane</keyword>
<keyword evidence="27" id="KW-1185">Reference proteome</keyword>
<evidence type="ECO:0000256" key="5">
    <source>
        <dbReference type="ARBA" id="ARBA00022989"/>
    </source>
</evidence>
<comment type="catalytic activity">
    <reaction evidence="20">
        <text>L-lysyl-glycine(out) = L-lysyl-glycine(in)</text>
        <dbReference type="Rhea" id="RHEA:79407"/>
        <dbReference type="ChEBI" id="CHEBI:191202"/>
    </reaction>
</comment>
<evidence type="ECO:0000256" key="23">
    <source>
        <dbReference type="ARBA" id="ARBA00045709"/>
    </source>
</evidence>
<dbReference type="InterPro" id="IPR052187">
    <property type="entry name" value="MFSD1"/>
</dbReference>
<sequence length="289" mass="32235">ISNTMYGALLSSGCPACSCRCWAGKSGHRSFRFFLVWICVGRAIFALGVQLKKNWLALFGRVFFGVGESSVVVGARAFVASWLRNKELTIAMGVSVAITKVSKMLAKATLAPIALYFGGYVQALWYGVLVCVLSAVVGMLVCHYTLNLKRIVKGHVLKDYADKKRQKHRWHKPHAHARQISCENVKIISRMFWDYSIGKAGVVSSISHLFVMLAPFIGLRPCHRPVRRTHPAAYPDCYGAGAVELLAVSTVFICSSKQLLRERRSTKVSKIALVETRYRHSKKQLDMQN</sequence>
<proteinExistence type="inferred from homology"/>
<dbReference type="InterPro" id="IPR036259">
    <property type="entry name" value="MFS_trans_sf"/>
</dbReference>
<evidence type="ECO:0000256" key="2">
    <source>
        <dbReference type="ARBA" id="ARBA00008335"/>
    </source>
</evidence>
<evidence type="ECO:0000256" key="12">
    <source>
        <dbReference type="ARBA" id="ARBA00044891"/>
    </source>
</evidence>
<evidence type="ECO:0000256" key="16">
    <source>
        <dbReference type="ARBA" id="ARBA00044900"/>
    </source>
</evidence>
<dbReference type="EMBL" id="JH159152">
    <property type="protein sequence ID" value="EGZ26290.1"/>
    <property type="molecule type" value="Genomic_DNA"/>
</dbReference>
<feature type="transmembrane region" description="Helical" evidence="25">
    <location>
        <begin position="55"/>
        <end position="78"/>
    </location>
</feature>
<evidence type="ECO:0000256" key="20">
    <source>
        <dbReference type="ARBA" id="ARBA00044924"/>
    </source>
</evidence>
<feature type="transmembrane region" description="Helical" evidence="25">
    <location>
        <begin position="200"/>
        <end position="218"/>
    </location>
</feature>
<evidence type="ECO:0000256" key="6">
    <source>
        <dbReference type="ARBA" id="ARBA00023136"/>
    </source>
</evidence>
<comment type="catalytic activity">
    <reaction evidence="14">
        <text>L-aspartyl-L-lysine(out) = L-aspartyl-L-lysine(in)</text>
        <dbReference type="Rhea" id="RHEA:79411"/>
        <dbReference type="ChEBI" id="CHEBI:229953"/>
    </reaction>
</comment>
<keyword evidence="5 25" id="KW-1133">Transmembrane helix</keyword>
<protein>
    <recommendedName>
        <fullName evidence="21">Lysosomal dipeptide transporter MFSD1</fullName>
    </recommendedName>
    <alternativeName>
        <fullName evidence="22">Major facilitator superfamily domain-containing protein 1</fullName>
    </alternativeName>
</protein>
<keyword evidence="7" id="KW-0458">Lysosome</keyword>
<feature type="non-terminal residue" evidence="26">
    <location>
        <position position="1"/>
    </location>
</feature>
<feature type="transmembrane region" description="Helical" evidence="25">
    <location>
        <begin position="30"/>
        <end position="49"/>
    </location>
</feature>
<feature type="transmembrane region" description="Helical" evidence="25">
    <location>
        <begin position="123"/>
        <end position="146"/>
    </location>
</feature>
<comment type="catalytic activity">
    <reaction evidence="15">
        <text>L-arginyl-L-alpha-amino acid(out) = L-arginyl-L-alpha-amino acid(in)</text>
        <dbReference type="Rhea" id="RHEA:79371"/>
        <dbReference type="ChEBI" id="CHEBI:84315"/>
    </reaction>
</comment>
<dbReference type="SUPFAM" id="SSF103473">
    <property type="entry name" value="MFS general substrate transporter"/>
    <property type="match status" value="1"/>
</dbReference>
<evidence type="ECO:0000313" key="27">
    <source>
        <dbReference type="Proteomes" id="UP000002640"/>
    </source>
</evidence>
<comment type="catalytic activity">
    <reaction evidence="18">
        <text>L-histidyl-L-alpha-amino acid(out) = L-histidyl-L-alpha-amino acid(in)</text>
        <dbReference type="Rhea" id="RHEA:79379"/>
        <dbReference type="ChEBI" id="CHEBI:229964"/>
    </reaction>
</comment>
<comment type="catalytic activity">
    <reaction evidence="17">
        <text>L-arginyl-glycine(out) = L-arginyl-glycine(in)</text>
        <dbReference type="Rhea" id="RHEA:79391"/>
        <dbReference type="ChEBI" id="CHEBI:229955"/>
    </reaction>
</comment>
<dbReference type="Pfam" id="PF07690">
    <property type="entry name" value="MFS_1"/>
    <property type="match status" value="1"/>
</dbReference>
<feature type="transmembrane region" description="Helical" evidence="25">
    <location>
        <begin position="238"/>
        <end position="260"/>
    </location>
</feature>
<dbReference type="KEGG" id="psoj:PHYSODRAFT_258457"/>
<evidence type="ECO:0000256" key="15">
    <source>
        <dbReference type="ARBA" id="ARBA00044899"/>
    </source>
</evidence>
<evidence type="ECO:0000256" key="18">
    <source>
        <dbReference type="ARBA" id="ARBA00044912"/>
    </source>
</evidence>
<dbReference type="GO" id="GO:0005765">
    <property type="term" value="C:lysosomal membrane"/>
    <property type="evidence" value="ECO:0007669"/>
    <property type="project" value="UniProtKB-SubCell"/>
</dbReference>
<comment type="function">
    <text evidence="23">Lysosomal dipeptide uniporter that selectively exports lysine, arginine or histidine-containing dipeptides with a net positive charge from the lysosome lumen into the cytosol. Could play a role in a specific type of protein O-glycosylation indirectly regulating macrophages migration and tissue invasion. Also essential for liver homeostasis.</text>
</comment>
<reference evidence="26 27" key="1">
    <citation type="journal article" date="2006" name="Science">
        <title>Phytophthora genome sequences uncover evolutionary origins and mechanisms of pathogenesis.</title>
        <authorList>
            <person name="Tyler B.M."/>
            <person name="Tripathy S."/>
            <person name="Zhang X."/>
            <person name="Dehal P."/>
            <person name="Jiang R.H."/>
            <person name="Aerts A."/>
            <person name="Arredondo F.D."/>
            <person name="Baxter L."/>
            <person name="Bensasson D."/>
            <person name="Beynon J.L."/>
            <person name="Chapman J."/>
            <person name="Damasceno C.M."/>
            <person name="Dorrance A.E."/>
            <person name="Dou D."/>
            <person name="Dickerman A.W."/>
            <person name="Dubchak I.L."/>
            <person name="Garbelotto M."/>
            <person name="Gijzen M."/>
            <person name="Gordon S.G."/>
            <person name="Govers F."/>
            <person name="Grunwald N.J."/>
            <person name="Huang W."/>
            <person name="Ivors K.L."/>
            <person name="Jones R.W."/>
            <person name="Kamoun S."/>
            <person name="Krampis K."/>
            <person name="Lamour K.H."/>
            <person name="Lee M.K."/>
            <person name="McDonald W.H."/>
            <person name="Medina M."/>
            <person name="Meijer H.J."/>
            <person name="Nordberg E.K."/>
            <person name="Maclean D.J."/>
            <person name="Ospina-Giraldo M.D."/>
            <person name="Morris P.F."/>
            <person name="Phuntumart V."/>
            <person name="Putnam N.H."/>
            <person name="Rash S."/>
            <person name="Rose J.K."/>
            <person name="Sakihama Y."/>
            <person name="Salamov A.A."/>
            <person name="Savidor A."/>
            <person name="Scheuring C.F."/>
            <person name="Smith B.M."/>
            <person name="Sobral B.W."/>
            <person name="Terry A."/>
            <person name="Torto-Alalibo T.A."/>
            <person name="Win J."/>
            <person name="Xu Z."/>
            <person name="Zhang H."/>
            <person name="Grigoriev I.V."/>
            <person name="Rokhsar D.S."/>
            <person name="Boore J.L."/>
        </authorList>
    </citation>
    <scope>NUCLEOTIDE SEQUENCE [LARGE SCALE GENOMIC DNA]</scope>
    <source>
        <strain evidence="26 27">P6497</strain>
    </source>
</reference>
<evidence type="ECO:0000256" key="17">
    <source>
        <dbReference type="ARBA" id="ARBA00044903"/>
    </source>
</evidence>
<evidence type="ECO:0000256" key="13">
    <source>
        <dbReference type="ARBA" id="ARBA00044893"/>
    </source>
</evidence>
<evidence type="ECO:0000256" key="24">
    <source>
        <dbReference type="ARBA" id="ARBA00046376"/>
    </source>
</evidence>
<comment type="subunit">
    <text evidence="24">Homodimer. Interacts with lysosomal protein GLMP (via lumenal domain); the interaction starts while both proteins are still in the endoplasmic reticulum and is required for stabilization of MFSD1 in lysosomes but has no direct effect on its targeting to lysosomes or transporter activity.</text>
</comment>
<dbReference type="InParanoid" id="G4YZR5"/>
<evidence type="ECO:0000256" key="10">
    <source>
        <dbReference type="ARBA" id="ARBA00044881"/>
    </source>
</evidence>
<keyword evidence="3" id="KW-0813">Transport</keyword>
<comment type="catalytic activity">
    <reaction evidence="13">
        <text>L-alpha-aminoacyl-L-lysine(out) = L-alpha-aminoacyl-L-lysine(in)</text>
        <dbReference type="Rhea" id="RHEA:79383"/>
        <dbReference type="ChEBI" id="CHEBI:229966"/>
    </reaction>
</comment>
<dbReference type="AlphaFoldDB" id="G4YZR5"/>
<evidence type="ECO:0000256" key="14">
    <source>
        <dbReference type="ARBA" id="ARBA00044898"/>
    </source>
</evidence>
<comment type="catalytic activity">
    <reaction evidence="10">
        <text>L-alpha-aminoacyl-L-arginine(out) = L-alpha-aminoacyl-L-arginine(in)</text>
        <dbReference type="Rhea" id="RHEA:79367"/>
        <dbReference type="ChEBI" id="CHEBI:229968"/>
    </reaction>
</comment>
<gene>
    <name evidence="26" type="ORF">PHYSODRAFT_258457</name>
</gene>
<evidence type="ECO:0000256" key="19">
    <source>
        <dbReference type="ARBA" id="ARBA00044919"/>
    </source>
</evidence>
<comment type="subcellular location">
    <subcellularLocation>
        <location evidence="1">Lysosome membrane</location>
        <topology evidence="1">Multi-pass membrane protein</topology>
    </subcellularLocation>
</comment>
<dbReference type="RefSeq" id="XP_009521578.1">
    <property type="nucleotide sequence ID" value="XM_009523283.1"/>
</dbReference>
<evidence type="ECO:0000256" key="9">
    <source>
        <dbReference type="ARBA" id="ARBA00044878"/>
    </source>
</evidence>
<organism evidence="26 27">
    <name type="scientific">Phytophthora sojae (strain P6497)</name>
    <name type="common">Soybean stem and root rot agent</name>
    <name type="synonym">Phytophthora megasperma f. sp. glycines</name>
    <dbReference type="NCBI Taxonomy" id="1094619"/>
    <lineage>
        <taxon>Eukaryota</taxon>
        <taxon>Sar</taxon>
        <taxon>Stramenopiles</taxon>
        <taxon>Oomycota</taxon>
        <taxon>Peronosporomycetes</taxon>
        <taxon>Peronosporales</taxon>
        <taxon>Peronosporaceae</taxon>
        <taxon>Phytophthora</taxon>
    </lineage>
</organism>
<dbReference type="InterPro" id="IPR011701">
    <property type="entry name" value="MFS"/>
</dbReference>
<comment type="catalytic activity">
    <reaction evidence="9">
        <text>L-histidyl-glycine(out) = L-histidyl-glycine(in)</text>
        <dbReference type="Rhea" id="RHEA:79395"/>
        <dbReference type="ChEBI" id="CHEBI:229957"/>
    </reaction>
</comment>
<dbReference type="Gene3D" id="1.20.1250.20">
    <property type="entry name" value="MFS general substrate transporter like domains"/>
    <property type="match status" value="1"/>
</dbReference>